<evidence type="ECO:0008006" key="4">
    <source>
        <dbReference type="Google" id="ProtNLM"/>
    </source>
</evidence>
<proteinExistence type="predicted"/>
<accession>A0A1M5E333</accession>
<evidence type="ECO:0000313" key="3">
    <source>
        <dbReference type="Proteomes" id="UP000184041"/>
    </source>
</evidence>
<name>A0A1M5E333_9BACT</name>
<sequence length="62" mass="7258">MEKAVLKKEVENMLDDLPDDANWDDLMYKIYVRQSIEQGLKDSEAGRTVSHEDVKKKYKLAE</sequence>
<feature type="region of interest" description="Disordered" evidence="1">
    <location>
        <begin position="41"/>
        <end position="62"/>
    </location>
</feature>
<dbReference type="OrthoDB" id="5422155at2"/>
<reference evidence="2 3" key="1">
    <citation type="submission" date="2016-11" db="EMBL/GenBank/DDBJ databases">
        <authorList>
            <person name="Jaros S."/>
            <person name="Januszkiewicz K."/>
            <person name="Wedrychowicz H."/>
        </authorList>
    </citation>
    <scope>NUCLEOTIDE SEQUENCE [LARGE SCALE GENOMIC DNA]</scope>
    <source>
        <strain evidence="2 3">DSM 21986</strain>
    </source>
</reference>
<protein>
    <recommendedName>
        <fullName evidence="4">Addiction module component</fullName>
    </recommendedName>
</protein>
<evidence type="ECO:0000313" key="2">
    <source>
        <dbReference type="EMBL" id="SHF73482.1"/>
    </source>
</evidence>
<dbReference type="RefSeq" id="WP_073064632.1">
    <property type="nucleotide sequence ID" value="NZ_FQUS01000012.1"/>
</dbReference>
<organism evidence="2 3">
    <name type="scientific">Fodinibius roseus</name>
    <dbReference type="NCBI Taxonomy" id="1194090"/>
    <lineage>
        <taxon>Bacteria</taxon>
        <taxon>Pseudomonadati</taxon>
        <taxon>Balneolota</taxon>
        <taxon>Balneolia</taxon>
        <taxon>Balneolales</taxon>
        <taxon>Balneolaceae</taxon>
        <taxon>Fodinibius</taxon>
    </lineage>
</organism>
<gene>
    <name evidence="2" type="ORF">SAMN05443144_112108</name>
</gene>
<keyword evidence="3" id="KW-1185">Reference proteome</keyword>
<dbReference type="STRING" id="1194090.SAMN05443144_112108"/>
<evidence type="ECO:0000256" key="1">
    <source>
        <dbReference type="SAM" id="MobiDB-lite"/>
    </source>
</evidence>
<dbReference type="Proteomes" id="UP000184041">
    <property type="component" value="Unassembled WGS sequence"/>
</dbReference>
<dbReference type="AlphaFoldDB" id="A0A1M5E333"/>
<dbReference type="EMBL" id="FQUS01000012">
    <property type="protein sequence ID" value="SHF73482.1"/>
    <property type="molecule type" value="Genomic_DNA"/>
</dbReference>